<dbReference type="GO" id="GO:0008270">
    <property type="term" value="F:zinc ion binding"/>
    <property type="evidence" value="ECO:0007669"/>
    <property type="project" value="UniProtKB-KW"/>
</dbReference>
<keyword evidence="4" id="KW-1185">Reference proteome</keyword>
<dbReference type="PANTHER" id="PTHR25462">
    <property type="entry name" value="BONUS, ISOFORM C-RELATED"/>
    <property type="match status" value="1"/>
</dbReference>
<evidence type="ECO:0000256" key="1">
    <source>
        <dbReference type="PROSITE-ProRule" id="PRU00024"/>
    </source>
</evidence>
<dbReference type="AlphaFoldDB" id="A0A8B8CDZ9"/>
<evidence type="ECO:0000313" key="5">
    <source>
        <dbReference type="RefSeq" id="XP_022313998.1"/>
    </source>
</evidence>
<reference evidence="5" key="1">
    <citation type="submission" date="2025-08" db="UniProtKB">
        <authorList>
            <consortium name="RefSeq"/>
        </authorList>
    </citation>
    <scope>IDENTIFICATION</scope>
    <source>
        <tissue evidence="5">Whole sample</tissue>
    </source>
</reference>
<feature type="domain" description="B box-type" evidence="3">
    <location>
        <begin position="410"/>
        <end position="455"/>
    </location>
</feature>
<evidence type="ECO:0000259" key="3">
    <source>
        <dbReference type="PROSITE" id="PS50119"/>
    </source>
</evidence>
<protein>
    <submittedName>
        <fullName evidence="5">Uncharacterized protein LOC111118706 isoform X1</fullName>
    </submittedName>
</protein>
<feature type="coiled-coil region" evidence="2">
    <location>
        <begin position="269"/>
        <end position="299"/>
    </location>
</feature>
<feature type="domain" description="B box-type" evidence="3">
    <location>
        <begin position="624"/>
        <end position="666"/>
    </location>
</feature>
<dbReference type="GeneID" id="111118706"/>
<dbReference type="Pfam" id="PF18738">
    <property type="entry name" value="HEPN_DZIP3"/>
    <property type="match status" value="1"/>
</dbReference>
<dbReference type="SUPFAM" id="SSF63829">
    <property type="entry name" value="Calcium-dependent phosphotriesterase"/>
    <property type="match status" value="1"/>
</dbReference>
<dbReference type="Gene3D" id="3.30.160.60">
    <property type="entry name" value="Classic Zinc Finger"/>
    <property type="match status" value="1"/>
</dbReference>
<sequence length="1098" mass="125300">MATSVSSSGSEEDRTRFFRLSLVIIDELKRILQDLVENEVPSVQIFQKVRQVNYLKKLRPEQIAVIKNASSRGYQDFDVTLLYTLLRNVCQNITPPSQGWGVSTMPSPNEVTVGDDIERIRLIRNKFGHISETTMPKTEFNDYWSIISGICTRIQTLLNKDYVKRLQDAEGCSMDSDTEKKYLELIRTMAEEEKTTRDLLQNIQSTLTELTTTETIKIEPKIPKKRKLTETLSDTSFFILNEMINVVNKLTTESEISELYELIEVFIQDNKEEIENEELEDLLTKLREKIAVYANLKKENQMQILARFFRFNIMLKKKYEARVKCSKSSILLLVTFSTRIGYDLYEKDLENGRIAEHIMELFLYHPFLDSFALKADDIEISLNGSVLTQHKGSLKSFRRFDAIDPMYSLQDVIRCDLCETPDTPKHCVLCHIHLCEACVGKHLSDESKDHCIVPFEMKRSIDSLQDVIRCDLCETPVPPKHCEPCHIHLCEACVGKHLSDESKDHCIVPFEIKGTIDSLQDVIRCDLCETPVPPKHCEFCHIHLCEACVGKHLSDESKDHCIVPFEMKGTIDSLQDVIRCDLCETPVPPKHCEPCHIHLCEACVEKHLSDESKDHCIVPFKQRGSIPKCQYHFTKTCIKFCKDCNVPICAICSSWGEHVQHKKEDILKAMAEKKELMKKDLQELEWSIYPEYQEAATNIPVQRADVNKHSQKLIRALDKQGEALHREIDTIIQGMKSEINDMDTKHITAIDRQKDAIDHTIPEIKQVILDLKRLLDTSDVCLVSEYKSRTEEFRSLPAQFHVTLPTFTPHEINREQIHQQIGSLSQLAITFLVDAPRILTDIQTDCRYLESVSCLSDSELWTCGYNDNILRLYNLQGELLRSVQTKSGNKPYDIAVIQSGGLVYTDYLDRSINLVSGTQIQTLITLGGWRPHNLCRTSSGDLLVIMTSNDGKLTKVVHYSGSTEKQTIQWDNQGKPLYSPGYRKYLSENRNSDICVADNGAGAVVVVSAAGKLRFRYTGPPSTPGEPFCPLGITTDSQGNILMSYNNHRINIIDKDGHFLRFINCGVQNLRGLCVDSKDNLFVAEFSSGKVKKIQYFK</sequence>
<dbReference type="OrthoDB" id="153872at2759"/>
<dbReference type="InterPro" id="IPR000315">
    <property type="entry name" value="Znf_B-box"/>
</dbReference>
<dbReference type="PROSITE" id="PS50119">
    <property type="entry name" value="ZF_BBOX"/>
    <property type="match status" value="5"/>
</dbReference>
<dbReference type="InterPro" id="IPR011042">
    <property type="entry name" value="6-blade_b-propeller_TolB-like"/>
</dbReference>
<dbReference type="SUPFAM" id="SSF57845">
    <property type="entry name" value="B-box zinc-binding domain"/>
    <property type="match status" value="1"/>
</dbReference>
<evidence type="ECO:0000313" key="4">
    <source>
        <dbReference type="Proteomes" id="UP000694844"/>
    </source>
</evidence>
<feature type="domain" description="B box-type" evidence="3">
    <location>
        <begin position="465"/>
        <end position="510"/>
    </location>
</feature>
<proteinExistence type="predicted"/>
<dbReference type="PANTHER" id="PTHR25462:SF296">
    <property type="entry name" value="MEIOTIC P26, ISOFORM F"/>
    <property type="match status" value="1"/>
</dbReference>
<dbReference type="Gene3D" id="2.120.10.30">
    <property type="entry name" value="TolB, C-terminal domain"/>
    <property type="match status" value="2"/>
</dbReference>
<accession>A0A8B8CDZ9</accession>
<feature type="coiled-coil region" evidence="2">
    <location>
        <begin position="659"/>
        <end position="687"/>
    </location>
</feature>
<evidence type="ECO:0000256" key="2">
    <source>
        <dbReference type="SAM" id="Coils"/>
    </source>
</evidence>
<dbReference type="CDD" id="cd19756">
    <property type="entry name" value="Bbox2"/>
    <property type="match status" value="1"/>
</dbReference>
<organism evidence="4 5">
    <name type="scientific">Crassostrea virginica</name>
    <name type="common">Eastern oyster</name>
    <dbReference type="NCBI Taxonomy" id="6565"/>
    <lineage>
        <taxon>Eukaryota</taxon>
        <taxon>Metazoa</taxon>
        <taxon>Spiralia</taxon>
        <taxon>Lophotrochozoa</taxon>
        <taxon>Mollusca</taxon>
        <taxon>Bivalvia</taxon>
        <taxon>Autobranchia</taxon>
        <taxon>Pteriomorphia</taxon>
        <taxon>Ostreida</taxon>
        <taxon>Ostreoidea</taxon>
        <taxon>Ostreidae</taxon>
        <taxon>Crassostrea</taxon>
    </lineage>
</organism>
<dbReference type="InterPro" id="IPR047153">
    <property type="entry name" value="TRIM45/56/19-like"/>
</dbReference>
<feature type="domain" description="B box-type" evidence="3">
    <location>
        <begin position="575"/>
        <end position="620"/>
    </location>
</feature>
<keyword evidence="2" id="KW-0175">Coiled coil</keyword>
<name>A0A8B8CDZ9_CRAVI</name>
<keyword evidence="1" id="KW-0862">Zinc</keyword>
<feature type="domain" description="B box-type" evidence="3">
    <location>
        <begin position="520"/>
        <end position="565"/>
    </location>
</feature>
<keyword evidence="1" id="KW-0479">Metal-binding</keyword>
<dbReference type="InterPro" id="IPR041249">
    <property type="entry name" value="HEPN_DZIP3"/>
</dbReference>
<dbReference type="SMART" id="SM00336">
    <property type="entry name" value="BBOX"/>
    <property type="match status" value="1"/>
</dbReference>
<dbReference type="RefSeq" id="XP_022313998.1">
    <property type="nucleotide sequence ID" value="XM_022458290.1"/>
</dbReference>
<keyword evidence="1" id="KW-0863">Zinc-finger</keyword>
<dbReference type="GO" id="GO:0061630">
    <property type="term" value="F:ubiquitin protein ligase activity"/>
    <property type="evidence" value="ECO:0007669"/>
    <property type="project" value="TreeGrafter"/>
</dbReference>
<dbReference type="Proteomes" id="UP000694844">
    <property type="component" value="Chromosome 2"/>
</dbReference>
<gene>
    <name evidence="5" type="primary">LOC111118706</name>
</gene>
<dbReference type="KEGG" id="cvn:111118706"/>